<evidence type="ECO:0000256" key="1">
    <source>
        <dbReference type="SAM" id="MobiDB-lite"/>
    </source>
</evidence>
<evidence type="ECO:0000256" key="2">
    <source>
        <dbReference type="SAM" id="Phobius"/>
    </source>
</evidence>
<keyword evidence="2" id="KW-0812">Transmembrane</keyword>
<accession>A0A9P8V6G4</accession>
<evidence type="ECO:0000313" key="3">
    <source>
        <dbReference type="EMBL" id="KAH6677817.1"/>
    </source>
</evidence>
<comment type="caution">
    <text evidence="3">The sequence shown here is derived from an EMBL/GenBank/DDBJ whole genome shotgun (WGS) entry which is preliminary data.</text>
</comment>
<dbReference type="AlphaFoldDB" id="A0A9P8V6G4"/>
<protein>
    <submittedName>
        <fullName evidence="3">Uncharacterized protein</fullName>
    </submittedName>
</protein>
<evidence type="ECO:0000313" key="4">
    <source>
        <dbReference type="Proteomes" id="UP000770015"/>
    </source>
</evidence>
<dbReference type="EMBL" id="JAGSXJ010000022">
    <property type="protein sequence ID" value="KAH6677817.1"/>
    <property type="molecule type" value="Genomic_DNA"/>
</dbReference>
<sequence length="135" mass="14839">MNLGHNPTPARGDLEQGYDASQAPIPLQPQPSFQPPQPSGPRYHPEVVEAAPPPGYYEESALNRPPPVYQKTQALPGFRVGAGVAAATGALYGPLSPEETERKRKRKRKQRLMMLLVFVCGIGIMFGILNMTRQF</sequence>
<feature type="compositionally biased region" description="Pro residues" evidence="1">
    <location>
        <begin position="26"/>
        <end position="39"/>
    </location>
</feature>
<feature type="region of interest" description="Disordered" evidence="1">
    <location>
        <begin position="1"/>
        <end position="68"/>
    </location>
</feature>
<proteinExistence type="predicted"/>
<keyword evidence="4" id="KW-1185">Reference proteome</keyword>
<organism evidence="3 4">
    <name type="scientific">Plectosphaerella plurivora</name>
    <dbReference type="NCBI Taxonomy" id="936078"/>
    <lineage>
        <taxon>Eukaryota</taxon>
        <taxon>Fungi</taxon>
        <taxon>Dikarya</taxon>
        <taxon>Ascomycota</taxon>
        <taxon>Pezizomycotina</taxon>
        <taxon>Sordariomycetes</taxon>
        <taxon>Hypocreomycetidae</taxon>
        <taxon>Glomerellales</taxon>
        <taxon>Plectosphaerellaceae</taxon>
        <taxon>Plectosphaerella</taxon>
    </lineage>
</organism>
<dbReference type="Proteomes" id="UP000770015">
    <property type="component" value="Unassembled WGS sequence"/>
</dbReference>
<keyword evidence="2" id="KW-1133">Transmembrane helix</keyword>
<keyword evidence="2" id="KW-0472">Membrane</keyword>
<gene>
    <name evidence="3" type="ORF">F5X68DRAFT_277991</name>
</gene>
<feature type="transmembrane region" description="Helical" evidence="2">
    <location>
        <begin position="112"/>
        <end position="132"/>
    </location>
</feature>
<reference evidence="3" key="1">
    <citation type="journal article" date="2021" name="Nat. Commun.">
        <title>Genetic determinants of endophytism in the Arabidopsis root mycobiome.</title>
        <authorList>
            <person name="Mesny F."/>
            <person name="Miyauchi S."/>
            <person name="Thiergart T."/>
            <person name="Pickel B."/>
            <person name="Atanasova L."/>
            <person name="Karlsson M."/>
            <person name="Huettel B."/>
            <person name="Barry K.W."/>
            <person name="Haridas S."/>
            <person name="Chen C."/>
            <person name="Bauer D."/>
            <person name="Andreopoulos W."/>
            <person name="Pangilinan J."/>
            <person name="LaButti K."/>
            <person name="Riley R."/>
            <person name="Lipzen A."/>
            <person name="Clum A."/>
            <person name="Drula E."/>
            <person name="Henrissat B."/>
            <person name="Kohler A."/>
            <person name="Grigoriev I.V."/>
            <person name="Martin F.M."/>
            <person name="Hacquard S."/>
        </authorList>
    </citation>
    <scope>NUCLEOTIDE SEQUENCE</scope>
    <source>
        <strain evidence="3">MPI-SDFR-AT-0117</strain>
    </source>
</reference>
<name>A0A9P8V6G4_9PEZI</name>